<gene>
    <name evidence="1" type="ORF">IC807_15860</name>
</gene>
<name>A0A7H1RU66_9BACL</name>
<evidence type="ECO:0000313" key="1">
    <source>
        <dbReference type="EMBL" id="QNU17805.1"/>
    </source>
</evidence>
<protein>
    <submittedName>
        <fullName evidence="1">Uncharacterized protein</fullName>
    </submittedName>
</protein>
<dbReference type="RefSeq" id="WP_020754317.1">
    <property type="nucleotide sequence ID" value="NZ_CP061470.1"/>
</dbReference>
<dbReference type="EMBL" id="CP061470">
    <property type="protein sequence ID" value="QNU17805.1"/>
    <property type="molecule type" value="Genomic_DNA"/>
</dbReference>
<dbReference type="KEGG" id="gza:IC807_15860"/>
<dbReference type="Proteomes" id="UP000516388">
    <property type="component" value="Chromosome"/>
</dbReference>
<proteinExistence type="predicted"/>
<reference evidence="1 2" key="1">
    <citation type="submission" date="2020-09" db="EMBL/GenBank/DDBJ databases">
        <title>Complete Geobacillus genomes through the use of hybrid genome assembly.</title>
        <authorList>
            <person name="Vera D.L."/>
            <person name="Venkateswaran K."/>
            <person name="Singh N.K."/>
            <person name="Landry K."/>
        </authorList>
    </citation>
    <scope>NUCLEOTIDE SEQUENCE [LARGE SCALE GENOMIC DNA]</scope>
    <source>
        <strain evidence="1 2">SURF-189</strain>
    </source>
</reference>
<organism evidence="1 2">
    <name type="scientific">Geobacillus zalihae</name>
    <dbReference type="NCBI Taxonomy" id="213419"/>
    <lineage>
        <taxon>Bacteria</taxon>
        <taxon>Bacillati</taxon>
        <taxon>Bacillota</taxon>
        <taxon>Bacilli</taxon>
        <taxon>Bacillales</taxon>
        <taxon>Anoxybacillaceae</taxon>
        <taxon>Geobacillus</taxon>
    </lineage>
</organism>
<dbReference type="AlphaFoldDB" id="A0A7H1RU66"/>
<keyword evidence="2" id="KW-1185">Reference proteome</keyword>
<evidence type="ECO:0000313" key="2">
    <source>
        <dbReference type="Proteomes" id="UP000516388"/>
    </source>
</evidence>
<sequence length="50" mass="6151">MYDWKREEEMDLLQKELNQKKKNIDTRKIQSILKQGIKRYDKALEKLAKN</sequence>
<accession>A0A7H1RU66</accession>